<gene>
    <name evidence="1" type="ORF">AALO_G00304230</name>
</gene>
<evidence type="ECO:0000313" key="2">
    <source>
        <dbReference type="Proteomes" id="UP000823561"/>
    </source>
</evidence>
<dbReference type="EMBL" id="JADWDJ010000024">
    <property type="protein sequence ID" value="KAG5261413.1"/>
    <property type="molecule type" value="Genomic_DNA"/>
</dbReference>
<evidence type="ECO:0000313" key="1">
    <source>
        <dbReference type="EMBL" id="KAG5261413.1"/>
    </source>
</evidence>
<accession>A0AAV6FFE9</accession>
<dbReference type="AlphaFoldDB" id="A0AAV6FFE9"/>
<protein>
    <submittedName>
        <fullName evidence="1">Uncharacterized protein</fullName>
    </submittedName>
</protein>
<organism evidence="1 2">
    <name type="scientific">Alosa alosa</name>
    <name type="common">allis shad</name>
    <dbReference type="NCBI Taxonomy" id="278164"/>
    <lineage>
        <taxon>Eukaryota</taxon>
        <taxon>Metazoa</taxon>
        <taxon>Chordata</taxon>
        <taxon>Craniata</taxon>
        <taxon>Vertebrata</taxon>
        <taxon>Euteleostomi</taxon>
        <taxon>Actinopterygii</taxon>
        <taxon>Neopterygii</taxon>
        <taxon>Teleostei</taxon>
        <taxon>Clupei</taxon>
        <taxon>Clupeiformes</taxon>
        <taxon>Clupeoidei</taxon>
        <taxon>Clupeidae</taxon>
        <taxon>Alosa</taxon>
    </lineage>
</organism>
<sequence>MCPAPGPALTFAPEKYAVRCALEPVACGSLTWHYSPCTFRIPSEADAAQSPILLLRFLSGCQIGMRRIP</sequence>
<keyword evidence="2" id="KW-1185">Reference proteome</keyword>
<dbReference type="Proteomes" id="UP000823561">
    <property type="component" value="Chromosome 24"/>
</dbReference>
<reference evidence="1" key="1">
    <citation type="submission" date="2020-10" db="EMBL/GenBank/DDBJ databases">
        <title>Chromosome-scale genome assembly of the Allis shad, Alosa alosa.</title>
        <authorList>
            <person name="Margot Z."/>
            <person name="Christophe K."/>
            <person name="Cabau C."/>
            <person name="Louis A."/>
            <person name="Berthelot C."/>
            <person name="Parey E."/>
            <person name="Roest Crollius H."/>
            <person name="Montfort J."/>
            <person name="Robinson-Rechavi M."/>
            <person name="Bucao C."/>
            <person name="Bouchez O."/>
            <person name="Gislard M."/>
            <person name="Lluch J."/>
            <person name="Milhes M."/>
            <person name="Lampietro C."/>
            <person name="Lopez Roques C."/>
            <person name="Donnadieu C."/>
            <person name="Braasch I."/>
            <person name="Desvignes T."/>
            <person name="Postlethwait J."/>
            <person name="Bobe J."/>
            <person name="Guiguen Y."/>
        </authorList>
    </citation>
    <scope>NUCLEOTIDE SEQUENCE</scope>
    <source>
        <strain evidence="1">M-15738</strain>
        <tissue evidence="1">Blood</tissue>
    </source>
</reference>
<name>A0AAV6FFE9_9TELE</name>
<comment type="caution">
    <text evidence="1">The sequence shown here is derived from an EMBL/GenBank/DDBJ whole genome shotgun (WGS) entry which is preliminary data.</text>
</comment>
<proteinExistence type="predicted"/>